<protein>
    <submittedName>
        <fullName evidence="2">Uncharacterized protein</fullName>
    </submittedName>
</protein>
<proteinExistence type="predicted"/>
<reference evidence="2" key="1">
    <citation type="submission" date="2023-03" db="EMBL/GenBank/DDBJ databases">
        <title>Massive genome expansion in bonnet fungi (Mycena s.s.) driven by repeated elements and novel gene families across ecological guilds.</title>
        <authorList>
            <consortium name="Lawrence Berkeley National Laboratory"/>
            <person name="Harder C.B."/>
            <person name="Miyauchi S."/>
            <person name="Viragh M."/>
            <person name="Kuo A."/>
            <person name="Thoen E."/>
            <person name="Andreopoulos B."/>
            <person name="Lu D."/>
            <person name="Skrede I."/>
            <person name="Drula E."/>
            <person name="Henrissat B."/>
            <person name="Morin E."/>
            <person name="Kohler A."/>
            <person name="Barry K."/>
            <person name="LaButti K."/>
            <person name="Morin E."/>
            <person name="Salamov A."/>
            <person name="Lipzen A."/>
            <person name="Mereny Z."/>
            <person name="Hegedus B."/>
            <person name="Baldrian P."/>
            <person name="Stursova M."/>
            <person name="Weitz H."/>
            <person name="Taylor A."/>
            <person name="Grigoriev I.V."/>
            <person name="Nagy L.G."/>
            <person name="Martin F."/>
            <person name="Kauserud H."/>
        </authorList>
    </citation>
    <scope>NUCLEOTIDE SEQUENCE</scope>
    <source>
        <strain evidence="2">CBHHK188m</strain>
    </source>
</reference>
<feature type="compositionally biased region" description="Basic and acidic residues" evidence="1">
    <location>
        <begin position="166"/>
        <end position="180"/>
    </location>
</feature>
<feature type="region of interest" description="Disordered" evidence="1">
    <location>
        <begin position="237"/>
        <end position="264"/>
    </location>
</feature>
<accession>A0AAD7JQD2</accession>
<feature type="compositionally biased region" description="Polar residues" evidence="1">
    <location>
        <begin position="189"/>
        <end position="217"/>
    </location>
</feature>
<feature type="region of interest" description="Disordered" evidence="1">
    <location>
        <begin position="146"/>
        <end position="222"/>
    </location>
</feature>
<evidence type="ECO:0000256" key="1">
    <source>
        <dbReference type="SAM" id="MobiDB-lite"/>
    </source>
</evidence>
<organism evidence="2 3">
    <name type="scientific">Mycena maculata</name>
    <dbReference type="NCBI Taxonomy" id="230809"/>
    <lineage>
        <taxon>Eukaryota</taxon>
        <taxon>Fungi</taxon>
        <taxon>Dikarya</taxon>
        <taxon>Basidiomycota</taxon>
        <taxon>Agaricomycotina</taxon>
        <taxon>Agaricomycetes</taxon>
        <taxon>Agaricomycetidae</taxon>
        <taxon>Agaricales</taxon>
        <taxon>Marasmiineae</taxon>
        <taxon>Mycenaceae</taxon>
        <taxon>Mycena</taxon>
    </lineage>
</organism>
<feature type="region of interest" description="Disordered" evidence="1">
    <location>
        <begin position="287"/>
        <end position="329"/>
    </location>
</feature>
<feature type="compositionally biased region" description="Polar residues" evidence="1">
    <location>
        <begin position="254"/>
        <end position="263"/>
    </location>
</feature>
<evidence type="ECO:0000313" key="2">
    <source>
        <dbReference type="EMBL" id="KAJ7769592.1"/>
    </source>
</evidence>
<comment type="caution">
    <text evidence="2">The sequence shown here is derived from an EMBL/GenBank/DDBJ whole genome shotgun (WGS) entry which is preliminary data.</text>
</comment>
<keyword evidence="3" id="KW-1185">Reference proteome</keyword>
<feature type="compositionally biased region" description="Polar residues" evidence="1">
    <location>
        <begin position="82"/>
        <end position="95"/>
    </location>
</feature>
<gene>
    <name evidence="2" type="ORF">DFH07DRAFT_768863</name>
</gene>
<dbReference type="AlphaFoldDB" id="A0AAD7JQD2"/>
<dbReference type="EMBL" id="JARJLG010000025">
    <property type="protein sequence ID" value="KAJ7769592.1"/>
    <property type="molecule type" value="Genomic_DNA"/>
</dbReference>
<feature type="region of interest" description="Disordered" evidence="1">
    <location>
        <begin position="78"/>
        <end position="125"/>
    </location>
</feature>
<dbReference type="Proteomes" id="UP001215280">
    <property type="component" value="Unassembled WGS sequence"/>
</dbReference>
<feature type="compositionally biased region" description="Gly residues" evidence="1">
    <location>
        <begin position="150"/>
        <end position="159"/>
    </location>
</feature>
<evidence type="ECO:0000313" key="3">
    <source>
        <dbReference type="Proteomes" id="UP001215280"/>
    </source>
</evidence>
<sequence>MAPASLGEFNDRYEDPLWRQPYNGMNVSVSWWIANCLAKVVDLEHLRVINLDSRRMLIQAYQETDKGKGRFFNINEEDSLSGVPSQSEGSFQSAPSIAAQRRDQHRPGLGAAGPSGYQSPHSKLRNFGVFERPPSIASQERDQHIVPGLGAAGPSGQHGRGSARIFEPHDESQDRREHPKVSNFREQWEASQRTRQWAQNSSRNLDQTRDQPQSPGIGQSRLIDPEGLTFFIHQSHGDAQGQPVTPLPGRGPMHNNSNAQPQSIPVFRDDLRGELQDLRRELHQLLQQRGGGGGAASAPPNPPNGFHGSSPFPVLPRKSTGNPKRQPAALLQLSVRYSLKRSG</sequence>
<name>A0AAD7JQD2_9AGAR</name>